<dbReference type="Proteomes" id="UP000677228">
    <property type="component" value="Unassembled WGS sequence"/>
</dbReference>
<dbReference type="InterPro" id="IPR053793">
    <property type="entry name" value="PB1-like"/>
</dbReference>
<dbReference type="GO" id="GO:0007032">
    <property type="term" value="P:endosome organization"/>
    <property type="evidence" value="ECO:0007669"/>
    <property type="project" value="TreeGrafter"/>
</dbReference>
<evidence type="ECO:0000313" key="11">
    <source>
        <dbReference type="EMBL" id="CAF3750565.1"/>
    </source>
</evidence>
<dbReference type="GO" id="GO:0044753">
    <property type="term" value="C:amphisome"/>
    <property type="evidence" value="ECO:0007669"/>
    <property type="project" value="TreeGrafter"/>
</dbReference>
<feature type="compositionally biased region" description="Polar residues" evidence="5">
    <location>
        <begin position="358"/>
        <end position="370"/>
    </location>
</feature>
<evidence type="ECO:0000259" key="7">
    <source>
        <dbReference type="PROSITE" id="PS51745"/>
    </source>
</evidence>
<dbReference type="EMBL" id="CAJOBC010000656">
    <property type="protein sequence ID" value="CAF3612138.1"/>
    <property type="molecule type" value="Genomic_DNA"/>
</dbReference>
<accession>A0A813U8X3</accession>
<keyword evidence="1" id="KW-0479">Metal-binding</keyword>
<reference evidence="8" key="1">
    <citation type="submission" date="2021-02" db="EMBL/GenBank/DDBJ databases">
        <authorList>
            <person name="Nowell W R."/>
        </authorList>
    </citation>
    <scope>NUCLEOTIDE SEQUENCE</scope>
</reference>
<dbReference type="InterPro" id="IPR052260">
    <property type="entry name" value="Autophagy_Rcpt_SigReg"/>
</dbReference>
<dbReference type="EMBL" id="CAJNOQ010000656">
    <property type="protein sequence ID" value="CAF0825415.1"/>
    <property type="molecule type" value="Genomic_DNA"/>
</dbReference>
<dbReference type="GO" id="GO:0035973">
    <property type="term" value="P:aggrephagy"/>
    <property type="evidence" value="ECO:0007669"/>
    <property type="project" value="TreeGrafter"/>
</dbReference>
<feature type="compositionally biased region" description="Low complexity" evidence="5">
    <location>
        <begin position="324"/>
        <end position="348"/>
    </location>
</feature>
<dbReference type="EMBL" id="CAJNOK010005648">
    <property type="protein sequence ID" value="CAF0979924.1"/>
    <property type="molecule type" value="Genomic_DNA"/>
</dbReference>
<dbReference type="SUPFAM" id="SSF57850">
    <property type="entry name" value="RING/U-box"/>
    <property type="match status" value="1"/>
</dbReference>
<dbReference type="InterPro" id="IPR000270">
    <property type="entry name" value="PB1_dom"/>
</dbReference>
<dbReference type="FunFam" id="3.30.60.90:FF:000016">
    <property type="entry name" value="Refractory to sigma P"/>
    <property type="match status" value="1"/>
</dbReference>
<protein>
    <recommendedName>
        <fullName evidence="13">ZZ-type domain-containing protein</fullName>
    </recommendedName>
</protein>
<dbReference type="Pfam" id="PF00569">
    <property type="entry name" value="ZZ"/>
    <property type="match status" value="1"/>
</dbReference>
<evidence type="ECO:0000259" key="6">
    <source>
        <dbReference type="PROSITE" id="PS50135"/>
    </source>
</evidence>
<evidence type="ECO:0000313" key="12">
    <source>
        <dbReference type="Proteomes" id="UP000663829"/>
    </source>
</evidence>
<keyword evidence="2 4" id="KW-0863">Zinc-finger</keyword>
<evidence type="ECO:0000256" key="2">
    <source>
        <dbReference type="ARBA" id="ARBA00022771"/>
    </source>
</evidence>
<dbReference type="Proteomes" id="UP000663829">
    <property type="component" value="Unassembled WGS sequence"/>
</dbReference>
<keyword evidence="3" id="KW-0862">Zinc</keyword>
<dbReference type="EMBL" id="CAJOBA010005655">
    <property type="protein sequence ID" value="CAF3750565.1"/>
    <property type="molecule type" value="Genomic_DNA"/>
</dbReference>
<dbReference type="GO" id="GO:0016235">
    <property type="term" value="C:aggresome"/>
    <property type="evidence" value="ECO:0007669"/>
    <property type="project" value="TreeGrafter"/>
</dbReference>
<gene>
    <name evidence="8" type="ORF">GPM918_LOCUS4770</name>
    <name evidence="9" type="ORF">OVA965_LOCUS13530</name>
    <name evidence="10" type="ORF">SRO942_LOCUS4771</name>
    <name evidence="11" type="ORF">TMI583_LOCUS13534</name>
</gene>
<feature type="domain" description="PB1" evidence="7">
    <location>
        <begin position="456"/>
        <end position="538"/>
    </location>
</feature>
<dbReference type="InterPro" id="IPR043145">
    <property type="entry name" value="Znf_ZZ_sf"/>
</dbReference>
<dbReference type="PANTHER" id="PTHR15090">
    <property type="entry name" value="SEQUESTOSOME 1-RELATED"/>
    <property type="match status" value="1"/>
</dbReference>
<feature type="compositionally biased region" description="Low complexity" evidence="5">
    <location>
        <begin position="227"/>
        <end position="236"/>
    </location>
</feature>
<evidence type="ECO:0000256" key="5">
    <source>
        <dbReference type="SAM" id="MobiDB-lite"/>
    </source>
</evidence>
<dbReference type="GO" id="GO:0000423">
    <property type="term" value="P:mitophagy"/>
    <property type="evidence" value="ECO:0007669"/>
    <property type="project" value="TreeGrafter"/>
</dbReference>
<dbReference type="CDD" id="cd02340">
    <property type="entry name" value="ZZ_NBR1_like"/>
    <property type="match status" value="1"/>
</dbReference>
<feature type="domain" description="ZZ-type" evidence="6">
    <location>
        <begin position="125"/>
        <end position="175"/>
    </location>
</feature>
<dbReference type="OrthoDB" id="2122982at2759"/>
<evidence type="ECO:0000313" key="10">
    <source>
        <dbReference type="EMBL" id="CAF3612138.1"/>
    </source>
</evidence>
<dbReference type="PROSITE" id="PS51745">
    <property type="entry name" value="PB1"/>
    <property type="match status" value="2"/>
</dbReference>
<dbReference type="AlphaFoldDB" id="A0A813U8X3"/>
<feature type="region of interest" description="Disordered" evidence="5">
    <location>
        <begin position="654"/>
        <end position="677"/>
    </location>
</feature>
<organism evidence="8 12">
    <name type="scientific">Didymodactylos carnosus</name>
    <dbReference type="NCBI Taxonomy" id="1234261"/>
    <lineage>
        <taxon>Eukaryota</taxon>
        <taxon>Metazoa</taxon>
        <taxon>Spiralia</taxon>
        <taxon>Gnathifera</taxon>
        <taxon>Rotifera</taxon>
        <taxon>Eurotatoria</taxon>
        <taxon>Bdelloidea</taxon>
        <taxon>Philodinida</taxon>
        <taxon>Philodinidae</taxon>
        <taxon>Didymodactylos</taxon>
    </lineage>
</organism>
<dbReference type="PROSITE" id="PS50135">
    <property type="entry name" value="ZF_ZZ_2"/>
    <property type="match status" value="1"/>
</dbReference>
<comment type="caution">
    <text evidence="8">The sequence shown here is derived from an EMBL/GenBank/DDBJ whole genome shotgun (WGS) entry which is preliminary data.</text>
</comment>
<dbReference type="GO" id="GO:0005080">
    <property type="term" value="F:protein kinase C binding"/>
    <property type="evidence" value="ECO:0007669"/>
    <property type="project" value="TreeGrafter"/>
</dbReference>
<feature type="domain" description="PB1" evidence="7">
    <location>
        <begin position="4"/>
        <end position="93"/>
    </location>
</feature>
<evidence type="ECO:0008006" key="13">
    <source>
        <dbReference type="Google" id="ProtNLM"/>
    </source>
</evidence>
<dbReference type="InterPro" id="IPR009060">
    <property type="entry name" value="UBA-like_sf"/>
</dbReference>
<dbReference type="Pfam" id="PF00564">
    <property type="entry name" value="PB1"/>
    <property type="match status" value="2"/>
</dbReference>
<evidence type="ECO:0000313" key="8">
    <source>
        <dbReference type="EMBL" id="CAF0825415.1"/>
    </source>
</evidence>
<evidence type="ECO:0000313" key="9">
    <source>
        <dbReference type="EMBL" id="CAF0979924.1"/>
    </source>
</evidence>
<dbReference type="SMART" id="SM00666">
    <property type="entry name" value="PB1"/>
    <property type="match status" value="2"/>
</dbReference>
<feature type="region of interest" description="Disordered" evidence="5">
    <location>
        <begin position="93"/>
        <end position="114"/>
    </location>
</feature>
<dbReference type="SUPFAM" id="SSF54277">
    <property type="entry name" value="CAD &amp; PB1 domains"/>
    <property type="match status" value="2"/>
</dbReference>
<dbReference type="PROSITE" id="PS01357">
    <property type="entry name" value="ZF_ZZ_1"/>
    <property type="match status" value="1"/>
</dbReference>
<dbReference type="GO" id="GO:0008270">
    <property type="term" value="F:zinc ion binding"/>
    <property type="evidence" value="ECO:0007669"/>
    <property type="project" value="UniProtKB-KW"/>
</dbReference>
<dbReference type="Gene3D" id="3.30.60.90">
    <property type="match status" value="1"/>
</dbReference>
<evidence type="ECO:0000256" key="3">
    <source>
        <dbReference type="ARBA" id="ARBA00022833"/>
    </source>
</evidence>
<dbReference type="InterPro" id="IPR000433">
    <property type="entry name" value="Znf_ZZ"/>
</dbReference>
<dbReference type="SMART" id="SM00291">
    <property type="entry name" value="ZnF_ZZ"/>
    <property type="match status" value="1"/>
</dbReference>
<name>A0A813U8X3_9BILA</name>
<dbReference type="Proteomes" id="UP000681722">
    <property type="component" value="Unassembled WGS sequence"/>
</dbReference>
<dbReference type="SUPFAM" id="SSF46934">
    <property type="entry name" value="UBA-like"/>
    <property type="match status" value="1"/>
</dbReference>
<keyword evidence="12" id="KW-1185">Reference proteome</keyword>
<dbReference type="Proteomes" id="UP000682733">
    <property type="component" value="Unassembled WGS sequence"/>
</dbReference>
<feature type="region of interest" description="Disordered" evidence="5">
    <location>
        <begin position="320"/>
        <end position="370"/>
    </location>
</feature>
<evidence type="ECO:0000256" key="4">
    <source>
        <dbReference type="PROSITE-ProRule" id="PRU00228"/>
    </source>
</evidence>
<sequence>MTSLVYIKAYYTNSNQAQAEIRRFTIDISPGNDVYRDLTTKVATFNPDIQLNGFTLQYVDDENERITFSSNDELHSAIATNKGSTLKIFVTPNASSQQQRESTATSTAVPGRVTTNNTRSDGECHVGVVCDGCNGPVIGIRYKCFVCPNYDLCEQCSDKGIHSEHITLKITKPGNNASGSSYYHPYCHQGRRHFGGQNDGGHSSQHPHHRRRFWNHHQQQRSSTRDTPTTNQTSGTPTPPFPFIPDPQFFEYIQNQLPQWMPNAESAVHLRTHMQQHFNNLKENSQNHITNSKHYLENVGKFLQQALSPFGIDCDYSVDEHTKQQQQQPTATDDQPTQSQQQEHPQSAVNDSKEMQTENESVPLTKLTESISTPMESVSAALHEPSAVPKTSVYPELPANNNNGNNASISTILNAFRATQSSTSAPPPPKINTMDKQIDECVECMKAMGFVDTNGVLTELVRSKEGDLNQIDITSSSSIYRELVTKVITYNPNIQINGFKLQYIDNENEHITFSTDEELKCAIATKKEYLLKIFVVPNSIQSLIPSHCDYCHKEIIRGESYKIHHKTLCKTCLTRQHERRRSLKSSSSSKQPRPLTTSHPYYCYTHPRMSPSSHDTYPDVQYTPFSFIPPCIVSPLTSIAEHLDRIHKLSSMSLVSQSPTTTQTTTTTTSTQNQPLVDDLSDTMGTTPSIAMPNLNTMNLSSHKTQIEATATDLKNDDNDFENKLDECVNRLKTMGIFLNENDSLIDLIKSNDYDINLVLTALSVKETKNR</sequence>
<evidence type="ECO:0000256" key="1">
    <source>
        <dbReference type="ARBA" id="ARBA00022723"/>
    </source>
</evidence>
<feature type="region of interest" description="Disordered" evidence="5">
    <location>
        <begin position="214"/>
        <end position="246"/>
    </location>
</feature>
<feature type="compositionally biased region" description="Low complexity" evidence="5">
    <location>
        <begin position="656"/>
        <end position="672"/>
    </location>
</feature>
<dbReference type="GO" id="GO:0070530">
    <property type="term" value="F:K63-linked polyubiquitin modification-dependent protein binding"/>
    <property type="evidence" value="ECO:0007669"/>
    <property type="project" value="TreeGrafter"/>
</dbReference>
<dbReference type="PANTHER" id="PTHR15090:SF0">
    <property type="entry name" value="SEQUESTOSOME-1"/>
    <property type="match status" value="1"/>
</dbReference>
<proteinExistence type="predicted"/>
<dbReference type="Gene3D" id="3.10.20.90">
    <property type="entry name" value="Phosphatidylinositol 3-kinase Catalytic Subunit, Chain A, domain 1"/>
    <property type="match status" value="2"/>
</dbReference>